<evidence type="ECO:0000313" key="4">
    <source>
        <dbReference type="Proteomes" id="UP000507222"/>
    </source>
</evidence>
<feature type="region of interest" description="Disordered" evidence="1">
    <location>
        <begin position="1"/>
        <end position="32"/>
    </location>
</feature>
<evidence type="ECO:0000313" key="2">
    <source>
        <dbReference type="EMBL" id="CAB4261770.1"/>
    </source>
</evidence>
<reference evidence="3 4" key="2">
    <citation type="submission" date="2020-05" db="EMBL/GenBank/DDBJ databases">
        <authorList>
            <person name="Campoy J."/>
            <person name="Schneeberger K."/>
            <person name="Spophaly S."/>
        </authorList>
    </citation>
    <scope>NUCLEOTIDE SEQUENCE [LARGE SCALE GENOMIC DNA]</scope>
    <source>
        <strain evidence="3">PruArmRojPasFocal</strain>
    </source>
</reference>
<protein>
    <submittedName>
        <fullName evidence="3">Uncharacterized protein</fullName>
    </submittedName>
</protein>
<dbReference type="EMBL" id="CAEKDK010000001">
    <property type="protein sequence ID" value="CAB4261770.1"/>
    <property type="molecule type" value="Genomic_DNA"/>
</dbReference>
<name>A0A6J5VXW9_PRUAR</name>
<dbReference type="AlphaFoldDB" id="A0A6J5VXW9"/>
<gene>
    <name evidence="2" type="ORF">CURHAP_LOCUS678</name>
    <name evidence="3" type="ORF">ORAREDHAP_LOCUS584</name>
</gene>
<dbReference type="Proteomes" id="UP000507222">
    <property type="component" value="Unassembled WGS sequence"/>
</dbReference>
<dbReference type="EMBL" id="CAEKKB010000001">
    <property type="protein sequence ID" value="CAB4292305.1"/>
    <property type="molecule type" value="Genomic_DNA"/>
</dbReference>
<evidence type="ECO:0000313" key="5">
    <source>
        <dbReference type="Proteomes" id="UP000507245"/>
    </source>
</evidence>
<evidence type="ECO:0000313" key="3">
    <source>
        <dbReference type="EMBL" id="CAB4292305.1"/>
    </source>
</evidence>
<organism evidence="3 5">
    <name type="scientific">Prunus armeniaca</name>
    <name type="common">Apricot</name>
    <name type="synonym">Armeniaca vulgaris</name>
    <dbReference type="NCBI Taxonomy" id="36596"/>
    <lineage>
        <taxon>Eukaryota</taxon>
        <taxon>Viridiplantae</taxon>
        <taxon>Streptophyta</taxon>
        <taxon>Embryophyta</taxon>
        <taxon>Tracheophyta</taxon>
        <taxon>Spermatophyta</taxon>
        <taxon>Magnoliopsida</taxon>
        <taxon>eudicotyledons</taxon>
        <taxon>Gunneridae</taxon>
        <taxon>Pentapetalae</taxon>
        <taxon>rosids</taxon>
        <taxon>fabids</taxon>
        <taxon>Rosales</taxon>
        <taxon>Rosaceae</taxon>
        <taxon>Amygdaloideae</taxon>
        <taxon>Amygdaleae</taxon>
        <taxon>Prunus</taxon>
    </lineage>
</organism>
<accession>A0A6J5VXW9</accession>
<sequence>MPRSDRSPEIRTKPRNQNHRDEEDTHSLGEEDDFCSLSLKKRVGVRSLSPKTTIGACSLKTMVPKY</sequence>
<reference evidence="5" key="1">
    <citation type="journal article" date="2020" name="Genome Biol.">
        <title>Gamete binning: chromosome-level and haplotype-resolved genome assembly enabled by high-throughput single-cell sequencing of gamete genomes.</title>
        <authorList>
            <person name="Campoy J.A."/>
            <person name="Sun H."/>
            <person name="Goel M."/>
            <person name="Jiao W.-B."/>
            <person name="Folz-Donahue K."/>
            <person name="Wang N."/>
            <person name="Rubio M."/>
            <person name="Liu C."/>
            <person name="Kukat C."/>
            <person name="Ruiz D."/>
            <person name="Huettel B."/>
            <person name="Schneeberger K."/>
        </authorList>
    </citation>
    <scope>NUCLEOTIDE SEQUENCE [LARGE SCALE GENOMIC DNA]</scope>
    <source>
        <strain evidence="5">cv. Rojo Pasion</strain>
    </source>
</reference>
<evidence type="ECO:0000256" key="1">
    <source>
        <dbReference type="SAM" id="MobiDB-lite"/>
    </source>
</evidence>
<proteinExistence type="predicted"/>
<keyword evidence="5" id="KW-1185">Reference proteome</keyword>
<dbReference type="Proteomes" id="UP000507245">
    <property type="component" value="Unassembled WGS sequence"/>
</dbReference>
<feature type="compositionally biased region" description="Basic and acidic residues" evidence="1">
    <location>
        <begin position="1"/>
        <end position="29"/>
    </location>
</feature>